<sequence length="283" mass="32559">MGYSSIEQEVIVLNAAWGMIDEMVNHAMFHLPEGGRTDTNLLHQSDFTLRLFNILLGDFLSPLSARGKRDLPFGLSKPPENSGTSDFTFLFYLKTVCKTPQLGSNPSGLKEVIEAFSSWLEARSAVENVWFPSASIEVDLEVERREWIRICGDIAKHSFARLEPNVAKIVRILRDHEKNVEVAKGYELLPEFSDWFHNNILAYHASTIAEFLNNIRLELYAYLKPEFCRSFSRTDAEGGYKFEVPNGIEQDLARSMYWELMNRCRAEPLFPKFTVTECLKKRY</sequence>
<dbReference type="OrthoDB" id="1678715at2"/>
<dbReference type="EMBL" id="PVUF01000007">
    <property type="protein sequence ID" value="PRZ47335.1"/>
    <property type="molecule type" value="Genomic_DNA"/>
</dbReference>
<dbReference type="RefSeq" id="WP_133166723.1">
    <property type="nucleotide sequence ID" value="NZ_PVUF01000007.1"/>
</dbReference>
<accession>A0A2T1AFG0</accession>
<protein>
    <submittedName>
        <fullName evidence="1">Uncharacterized protein</fullName>
    </submittedName>
</protein>
<dbReference type="AlphaFoldDB" id="A0A2T1AFG0"/>
<evidence type="ECO:0000313" key="2">
    <source>
        <dbReference type="Proteomes" id="UP000237718"/>
    </source>
</evidence>
<proteinExistence type="predicted"/>
<organism evidence="1 2">
    <name type="scientific">Tritonibacter scottomollicae</name>
    <name type="common">Epibacterium scottomollicae</name>
    <dbReference type="NCBI Taxonomy" id="483013"/>
    <lineage>
        <taxon>Bacteria</taxon>
        <taxon>Pseudomonadati</taxon>
        <taxon>Pseudomonadota</taxon>
        <taxon>Alphaproteobacteria</taxon>
        <taxon>Rhodobacterales</taxon>
        <taxon>Paracoccaceae</taxon>
        <taxon>Tritonibacter</taxon>
    </lineage>
</organism>
<evidence type="ECO:0000313" key="1">
    <source>
        <dbReference type="EMBL" id="PRZ47335.1"/>
    </source>
</evidence>
<reference evidence="1 2" key="1">
    <citation type="submission" date="2018-03" db="EMBL/GenBank/DDBJ databases">
        <title>Genomic Encyclopedia of Archaeal and Bacterial Type Strains, Phase II (KMG-II): from individual species to whole genera.</title>
        <authorList>
            <person name="Goeker M."/>
        </authorList>
    </citation>
    <scope>NUCLEOTIDE SEQUENCE [LARGE SCALE GENOMIC DNA]</scope>
    <source>
        <strain evidence="1 2">DSM 25328</strain>
    </source>
</reference>
<name>A0A2T1AFG0_TRISK</name>
<gene>
    <name evidence="1" type="ORF">CLV89_107182</name>
</gene>
<comment type="caution">
    <text evidence="1">The sequence shown here is derived from an EMBL/GenBank/DDBJ whole genome shotgun (WGS) entry which is preliminary data.</text>
</comment>
<dbReference type="Proteomes" id="UP000237718">
    <property type="component" value="Unassembled WGS sequence"/>
</dbReference>